<dbReference type="PANTHER" id="PTHR30055:SF234">
    <property type="entry name" value="HTH-TYPE TRANSCRIPTIONAL REGULATOR BETI"/>
    <property type="match status" value="1"/>
</dbReference>
<evidence type="ECO:0000256" key="4">
    <source>
        <dbReference type="PROSITE-ProRule" id="PRU00335"/>
    </source>
</evidence>
<dbReference type="InterPro" id="IPR009057">
    <property type="entry name" value="Homeodomain-like_sf"/>
</dbReference>
<reference evidence="8" key="1">
    <citation type="submission" date="2023-07" db="EMBL/GenBank/DDBJ databases">
        <title>Yangia mangrovi SAOS 153D genome.</title>
        <authorList>
            <person name="Verma A."/>
            <person name="Pal Y."/>
            <person name="Sundharam S."/>
            <person name="Bisht B."/>
            <person name="Srinivasan K."/>
        </authorList>
    </citation>
    <scope>NUCLEOTIDE SEQUENCE [LARGE SCALE GENOMIC DNA]</scope>
    <source>
        <strain evidence="8">SAOS 153D</strain>
    </source>
</reference>
<feature type="domain" description="HTH tetR-type" evidence="6">
    <location>
        <begin position="11"/>
        <end position="71"/>
    </location>
</feature>
<keyword evidence="2 4" id="KW-0238">DNA-binding</keyword>
<organism evidence="7 8">
    <name type="scientific">Alloyangia mangrovi</name>
    <dbReference type="NCBI Taxonomy" id="1779329"/>
    <lineage>
        <taxon>Bacteria</taxon>
        <taxon>Pseudomonadati</taxon>
        <taxon>Pseudomonadota</taxon>
        <taxon>Alphaproteobacteria</taxon>
        <taxon>Rhodobacterales</taxon>
        <taxon>Roseobacteraceae</taxon>
        <taxon>Alloyangia</taxon>
    </lineage>
</organism>
<protein>
    <submittedName>
        <fullName evidence="7">TetR/AcrR family transcriptional regulator</fullName>
    </submittedName>
</protein>
<dbReference type="EMBL" id="NTHN02000025">
    <property type="protein sequence ID" value="MCT4371423.1"/>
    <property type="molecule type" value="Genomic_DNA"/>
</dbReference>
<dbReference type="Pfam" id="PF00440">
    <property type="entry name" value="TetR_N"/>
    <property type="match status" value="1"/>
</dbReference>
<proteinExistence type="predicted"/>
<evidence type="ECO:0000313" key="7">
    <source>
        <dbReference type="EMBL" id="MCT4371423.1"/>
    </source>
</evidence>
<dbReference type="Gene3D" id="1.10.357.10">
    <property type="entry name" value="Tetracycline Repressor, domain 2"/>
    <property type="match status" value="1"/>
</dbReference>
<evidence type="ECO:0000256" key="1">
    <source>
        <dbReference type="ARBA" id="ARBA00023015"/>
    </source>
</evidence>
<evidence type="ECO:0000256" key="5">
    <source>
        <dbReference type="SAM" id="MobiDB-lite"/>
    </source>
</evidence>
<dbReference type="SUPFAM" id="SSF48498">
    <property type="entry name" value="Tetracyclin repressor-like, C-terminal domain"/>
    <property type="match status" value="1"/>
</dbReference>
<comment type="caution">
    <text evidence="7">The sequence shown here is derived from an EMBL/GenBank/DDBJ whole genome shotgun (WGS) entry which is preliminary data.</text>
</comment>
<dbReference type="InterPro" id="IPR050109">
    <property type="entry name" value="HTH-type_TetR-like_transc_reg"/>
</dbReference>
<keyword evidence="1" id="KW-0805">Transcription regulation</keyword>
<keyword evidence="3" id="KW-0804">Transcription</keyword>
<dbReference type="SUPFAM" id="SSF46689">
    <property type="entry name" value="Homeodomain-like"/>
    <property type="match status" value="1"/>
</dbReference>
<dbReference type="RefSeq" id="WP_260349440.1">
    <property type="nucleotide sequence ID" value="NZ_NTHN02000025.1"/>
</dbReference>
<dbReference type="PROSITE" id="PS50977">
    <property type="entry name" value="HTH_TETR_2"/>
    <property type="match status" value="1"/>
</dbReference>
<gene>
    <name evidence="7" type="ORF">CLG85_014270</name>
</gene>
<feature type="DNA-binding region" description="H-T-H motif" evidence="4">
    <location>
        <begin position="34"/>
        <end position="53"/>
    </location>
</feature>
<keyword evidence="8" id="KW-1185">Reference proteome</keyword>
<evidence type="ECO:0000313" key="8">
    <source>
        <dbReference type="Proteomes" id="UP000217448"/>
    </source>
</evidence>
<dbReference type="PANTHER" id="PTHR30055">
    <property type="entry name" value="HTH-TYPE TRANSCRIPTIONAL REGULATOR RUTR"/>
    <property type="match status" value="1"/>
</dbReference>
<evidence type="ECO:0000256" key="3">
    <source>
        <dbReference type="ARBA" id="ARBA00023163"/>
    </source>
</evidence>
<dbReference type="InterPro" id="IPR036271">
    <property type="entry name" value="Tet_transcr_reg_TetR-rel_C_sf"/>
</dbReference>
<dbReference type="InterPro" id="IPR001647">
    <property type="entry name" value="HTH_TetR"/>
</dbReference>
<feature type="region of interest" description="Disordered" evidence="5">
    <location>
        <begin position="188"/>
        <end position="208"/>
    </location>
</feature>
<dbReference type="Proteomes" id="UP000217448">
    <property type="component" value="Unassembled WGS sequence"/>
</dbReference>
<evidence type="ECO:0000259" key="6">
    <source>
        <dbReference type="PROSITE" id="PS50977"/>
    </source>
</evidence>
<sequence length="275" mass="29572">MTAKYSRMSAGDRRTAILDVAADLLSTHPWEEVTVALLLEAAGISKGGFYHHFASKDEVLAALLLRFTDASTAAGQAVYERSPGGAAARFTAYLAGTTRWELDHADKILAVIRIAMMAGNESIFLKLDQESRQRATPLLRRLVADGVREGAFDVIDTDMTVSLLQHAWRMRWVVLAQARQCCAEGDRAGGAGHAQRPVGPRGADDQPVARLRCRNGGPHAGGRGLHGVFAVCLNAPRPVSDVGPEWVVVAQVLPRQADTLAGQRARAVAYRTAQG</sequence>
<accession>A0ABT2KMW0</accession>
<evidence type="ECO:0000256" key="2">
    <source>
        <dbReference type="ARBA" id="ARBA00023125"/>
    </source>
</evidence>
<name>A0ABT2KMW0_9RHOB</name>
<dbReference type="PRINTS" id="PR00455">
    <property type="entry name" value="HTHTETR"/>
</dbReference>